<keyword evidence="2" id="KW-0479">Metal-binding</keyword>
<dbReference type="GO" id="GO:0004222">
    <property type="term" value="F:metalloendopeptidase activity"/>
    <property type="evidence" value="ECO:0007669"/>
    <property type="project" value="InterPro"/>
</dbReference>
<dbReference type="Proteomes" id="UP000587527">
    <property type="component" value="Unassembled WGS sequence"/>
</dbReference>
<keyword evidence="10" id="KW-1185">Reference proteome</keyword>
<dbReference type="GO" id="GO:0046872">
    <property type="term" value="F:metal ion binding"/>
    <property type="evidence" value="ECO:0007669"/>
    <property type="project" value="UniProtKB-KW"/>
</dbReference>
<dbReference type="EMBL" id="JACHMN010000003">
    <property type="protein sequence ID" value="MBB5874355.1"/>
    <property type="molecule type" value="Genomic_DNA"/>
</dbReference>
<protein>
    <submittedName>
        <fullName evidence="9">Zn-dependent protease with chaperone function</fullName>
    </submittedName>
</protein>
<dbReference type="InterPro" id="IPR001915">
    <property type="entry name" value="Peptidase_M48"/>
</dbReference>
<feature type="domain" description="Peptidase M48" evidence="8">
    <location>
        <begin position="126"/>
        <end position="182"/>
    </location>
</feature>
<dbReference type="InterPro" id="IPR052173">
    <property type="entry name" value="Beta-lactam_resp_regulator"/>
</dbReference>
<dbReference type="AlphaFoldDB" id="A0A841C377"/>
<feature type="transmembrane region" description="Helical" evidence="7">
    <location>
        <begin position="31"/>
        <end position="53"/>
    </location>
</feature>
<keyword evidence="7" id="KW-1133">Transmembrane helix</keyword>
<evidence type="ECO:0000256" key="7">
    <source>
        <dbReference type="SAM" id="Phobius"/>
    </source>
</evidence>
<name>A0A841C377_9ACTN</name>
<evidence type="ECO:0000259" key="8">
    <source>
        <dbReference type="Pfam" id="PF01435"/>
    </source>
</evidence>
<comment type="cofactor">
    <cofactor evidence="6">
        <name>Zn(2+)</name>
        <dbReference type="ChEBI" id="CHEBI:29105"/>
    </cofactor>
    <text evidence="6">Binds 1 zinc ion per subunit.</text>
</comment>
<organism evidence="9 10">
    <name type="scientific">Allocatelliglobosispora scoriae</name>
    <dbReference type="NCBI Taxonomy" id="643052"/>
    <lineage>
        <taxon>Bacteria</taxon>
        <taxon>Bacillati</taxon>
        <taxon>Actinomycetota</taxon>
        <taxon>Actinomycetes</taxon>
        <taxon>Micromonosporales</taxon>
        <taxon>Micromonosporaceae</taxon>
        <taxon>Allocatelliglobosispora</taxon>
    </lineage>
</organism>
<evidence type="ECO:0000313" key="10">
    <source>
        <dbReference type="Proteomes" id="UP000587527"/>
    </source>
</evidence>
<evidence type="ECO:0000313" key="9">
    <source>
        <dbReference type="EMBL" id="MBB5874355.1"/>
    </source>
</evidence>
<sequence>MFDHFVWSVLVVPPLIVVAVRLVADRLRPATAAVVVAWSAAVAAVASLFNLALLTAKAIAQTPAVAAAFGLSPHLVAHDTAHVAWVPPVSAGLLVASVSSVLWSRHRRRRVLAAAAELLPGGGGPVVEIHDARAQAFAVPGDPGRIVVTTGMRGLLTGPQFEALLAHEHAHLDGRHHRLVALADFAASAHPALRWVARHVGYLVERAADERAAETVGSRRTVAHAIGVAALAGHAPVSAGLNAASSGGVTPRRVTHLLQPRRLAPPAWRLLPVLLAAASVVWTGEAAIDLVQLLTAARLV</sequence>
<evidence type="ECO:0000256" key="3">
    <source>
        <dbReference type="ARBA" id="ARBA00022801"/>
    </source>
</evidence>
<gene>
    <name evidence="9" type="ORF">F4553_007789</name>
</gene>
<keyword evidence="1 6" id="KW-0645">Protease</keyword>
<dbReference type="PANTHER" id="PTHR34978">
    <property type="entry name" value="POSSIBLE SENSOR-TRANSDUCER PROTEIN BLAR"/>
    <property type="match status" value="1"/>
</dbReference>
<dbReference type="RefSeq" id="WP_184846417.1">
    <property type="nucleotide sequence ID" value="NZ_JACHMN010000003.1"/>
</dbReference>
<evidence type="ECO:0000256" key="2">
    <source>
        <dbReference type="ARBA" id="ARBA00022723"/>
    </source>
</evidence>
<feature type="transmembrane region" description="Helical" evidence="7">
    <location>
        <begin position="6"/>
        <end position="24"/>
    </location>
</feature>
<reference evidence="9 10" key="1">
    <citation type="submission" date="2020-08" db="EMBL/GenBank/DDBJ databases">
        <title>Sequencing the genomes of 1000 actinobacteria strains.</title>
        <authorList>
            <person name="Klenk H.-P."/>
        </authorList>
    </citation>
    <scope>NUCLEOTIDE SEQUENCE [LARGE SCALE GENOMIC DNA]</scope>
    <source>
        <strain evidence="9 10">DSM 45362</strain>
    </source>
</reference>
<dbReference type="Gene3D" id="3.30.2010.10">
    <property type="entry name" value="Metalloproteases ('zincins'), catalytic domain"/>
    <property type="match status" value="1"/>
</dbReference>
<evidence type="ECO:0000256" key="1">
    <source>
        <dbReference type="ARBA" id="ARBA00022670"/>
    </source>
</evidence>
<dbReference type="PANTHER" id="PTHR34978:SF3">
    <property type="entry name" value="SLR0241 PROTEIN"/>
    <property type="match status" value="1"/>
</dbReference>
<dbReference type="GO" id="GO:0006508">
    <property type="term" value="P:proteolysis"/>
    <property type="evidence" value="ECO:0007669"/>
    <property type="project" value="UniProtKB-KW"/>
</dbReference>
<comment type="similarity">
    <text evidence="6">Belongs to the peptidase M48 family.</text>
</comment>
<dbReference type="Pfam" id="PF01435">
    <property type="entry name" value="Peptidase_M48"/>
    <property type="match status" value="1"/>
</dbReference>
<keyword evidence="5 6" id="KW-0482">Metalloprotease</keyword>
<keyword evidence="7" id="KW-0472">Membrane</keyword>
<dbReference type="CDD" id="cd07326">
    <property type="entry name" value="M56_BlaR1_MecR1_like"/>
    <property type="match status" value="1"/>
</dbReference>
<evidence type="ECO:0000256" key="6">
    <source>
        <dbReference type="RuleBase" id="RU003983"/>
    </source>
</evidence>
<proteinExistence type="inferred from homology"/>
<evidence type="ECO:0000256" key="4">
    <source>
        <dbReference type="ARBA" id="ARBA00022833"/>
    </source>
</evidence>
<accession>A0A841C377</accession>
<feature type="transmembrane region" description="Helical" evidence="7">
    <location>
        <begin position="83"/>
        <end position="103"/>
    </location>
</feature>
<keyword evidence="4 6" id="KW-0862">Zinc</keyword>
<keyword evidence="3 6" id="KW-0378">Hydrolase</keyword>
<comment type="caution">
    <text evidence="9">The sequence shown here is derived from an EMBL/GenBank/DDBJ whole genome shotgun (WGS) entry which is preliminary data.</text>
</comment>
<keyword evidence="7" id="KW-0812">Transmembrane</keyword>
<evidence type="ECO:0000256" key="5">
    <source>
        <dbReference type="ARBA" id="ARBA00023049"/>
    </source>
</evidence>